<dbReference type="SUPFAM" id="SSF48452">
    <property type="entry name" value="TPR-like"/>
    <property type="match status" value="1"/>
</dbReference>
<name>X6PF02_RETFI</name>
<organism evidence="5 6">
    <name type="scientific">Reticulomyxa filosa</name>
    <dbReference type="NCBI Taxonomy" id="46433"/>
    <lineage>
        <taxon>Eukaryota</taxon>
        <taxon>Sar</taxon>
        <taxon>Rhizaria</taxon>
        <taxon>Retaria</taxon>
        <taxon>Foraminifera</taxon>
        <taxon>Monothalamids</taxon>
        <taxon>Reticulomyxidae</taxon>
        <taxon>Reticulomyxa</taxon>
    </lineage>
</organism>
<gene>
    <name evidence="5" type="ORF">RFI_00282</name>
</gene>
<dbReference type="SMART" id="SM00028">
    <property type="entry name" value="TPR"/>
    <property type="match status" value="3"/>
</dbReference>
<keyword evidence="2 3" id="KW-0802">TPR repeat</keyword>
<accession>X6PF02</accession>
<evidence type="ECO:0000256" key="2">
    <source>
        <dbReference type="ARBA" id="ARBA00022803"/>
    </source>
</evidence>
<evidence type="ECO:0000256" key="1">
    <source>
        <dbReference type="ARBA" id="ARBA00022737"/>
    </source>
</evidence>
<evidence type="ECO:0000313" key="6">
    <source>
        <dbReference type="Proteomes" id="UP000023152"/>
    </source>
</evidence>
<dbReference type="Proteomes" id="UP000023152">
    <property type="component" value="Unassembled WGS sequence"/>
</dbReference>
<dbReference type="OrthoDB" id="6095748at2759"/>
<protein>
    <submittedName>
        <fullName evidence="5">Uncharacterized protein</fullName>
    </submittedName>
</protein>
<keyword evidence="4" id="KW-0812">Transmembrane</keyword>
<evidence type="ECO:0000256" key="3">
    <source>
        <dbReference type="PROSITE-ProRule" id="PRU00339"/>
    </source>
</evidence>
<dbReference type="InterPro" id="IPR019734">
    <property type="entry name" value="TPR_rpt"/>
</dbReference>
<keyword evidence="6" id="KW-1185">Reference proteome</keyword>
<sequence length="420" mass="48404">MSWKGIVTINSKDYEFTLNSLTIEELKAQITEISKVSEQKTDLIKITDTNDQNIETDQQVQQSLQDCQLHFFAYFQTDYHFLSISTQTLDFHKHWSIDWIKANCEAAKIVRQTLNANKQGLVCVVKSKPRWQIEANEDSVTMRSSFSVIALKSNDGMEVKQFGDYWVYLLKYKVVRLHKVEIDGNVYVIGCEIQCKDNVTITTQMIVTKTAIIDQRLKQSHSQIEWNAIIHHDVPLQLQELQDKAFEHSNEGQLCAAFECLQKAVKIAIDTFGSDHPYVADAYSNLGIAHSKQQKFDEALNCYEIAINICLKVFGDEHGWICNLNDHIGLVYQNQGIYDTAIQYHQRALKIRKCVFQKPTELTGDASWNLGRLCGCFIKFSFFFFFPLLFLKKKKNIKETFHTLKAVFLVKVNKIALKSN</sequence>
<feature type="repeat" description="TPR" evidence="3">
    <location>
        <begin position="280"/>
        <end position="313"/>
    </location>
</feature>
<proteinExistence type="predicted"/>
<dbReference type="InterPro" id="IPR011990">
    <property type="entry name" value="TPR-like_helical_dom_sf"/>
</dbReference>
<dbReference type="AlphaFoldDB" id="X6PF02"/>
<dbReference type="PANTHER" id="PTHR45641">
    <property type="entry name" value="TETRATRICOPEPTIDE REPEAT PROTEIN (AFU_ORTHOLOGUE AFUA_6G03870)"/>
    <property type="match status" value="1"/>
</dbReference>
<keyword evidence="4" id="KW-1133">Transmembrane helix</keyword>
<reference evidence="5 6" key="1">
    <citation type="journal article" date="2013" name="Curr. Biol.">
        <title>The Genome of the Foraminiferan Reticulomyxa filosa.</title>
        <authorList>
            <person name="Glockner G."/>
            <person name="Hulsmann N."/>
            <person name="Schleicher M."/>
            <person name="Noegel A.A."/>
            <person name="Eichinger L."/>
            <person name="Gallinger C."/>
            <person name="Pawlowski J."/>
            <person name="Sierra R."/>
            <person name="Euteneuer U."/>
            <person name="Pillet L."/>
            <person name="Moustafa A."/>
            <person name="Platzer M."/>
            <person name="Groth M."/>
            <person name="Szafranski K."/>
            <person name="Schliwa M."/>
        </authorList>
    </citation>
    <scope>NUCLEOTIDE SEQUENCE [LARGE SCALE GENOMIC DNA]</scope>
</reference>
<dbReference type="PANTHER" id="PTHR45641:SF1">
    <property type="entry name" value="AAA+ ATPASE DOMAIN-CONTAINING PROTEIN"/>
    <property type="match status" value="1"/>
</dbReference>
<evidence type="ECO:0000313" key="5">
    <source>
        <dbReference type="EMBL" id="ETO36781.1"/>
    </source>
</evidence>
<keyword evidence="1" id="KW-0677">Repeat</keyword>
<dbReference type="EMBL" id="ASPP01000299">
    <property type="protein sequence ID" value="ETO36781.1"/>
    <property type="molecule type" value="Genomic_DNA"/>
</dbReference>
<dbReference type="Pfam" id="PF13424">
    <property type="entry name" value="TPR_12"/>
    <property type="match status" value="1"/>
</dbReference>
<feature type="transmembrane region" description="Helical" evidence="4">
    <location>
        <begin position="370"/>
        <end position="391"/>
    </location>
</feature>
<dbReference type="Gene3D" id="1.25.40.10">
    <property type="entry name" value="Tetratricopeptide repeat domain"/>
    <property type="match status" value="1"/>
</dbReference>
<dbReference type="PROSITE" id="PS50005">
    <property type="entry name" value="TPR"/>
    <property type="match status" value="1"/>
</dbReference>
<keyword evidence="4" id="KW-0472">Membrane</keyword>
<comment type="caution">
    <text evidence="5">The sequence shown here is derived from an EMBL/GenBank/DDBJ whole genome shotgun (WGS) entry which is preliminary data.</text>
</comment>
<evidence type="ECO:0000256" key="4">
    <source>
        <dbReference type="SAM" id="Phobius"/>
    </source>
</evidence>